<keyword evidence="2" id="KW-0472">Membrane</keyword>
<name>A0ABP1QHM4_9HEXA</name>
<keyword evidence="4" id="KW-1185">Reference proteome</keyword>
<sequence>MVLPNPCPCMLLETGVKVIAIIEVLLTSLGLAVLYLNYAVLANLNPTLEKHKQGLENFKLAVIYSIILVTCQLLLSIGLFFGAVTKNICLCQAWVVITIIEVVSTVIAEILAFVVEVFDTGSPEMATGIVWEIPVSVTVLAICIELYFLFVVFAFIQQLHRFGVGQGGENNNVELGGQLGVGAPTQSEYSTQSMSQQTSTITT</sequence>
<dbReference type="Proteomes" id="UP001642540">
    <property type="component" value="Unassembled WGS sequence"/>
</dbReference>
<feature type="region of interest" description="Disordered" evidence="1">
    <location>
        <begin position="184"/>
        <end position="203"/>
    </location>
</feature>
<comment type="caution">
    <text evidence="3">The sequence shown here is derived from an EMBL/GenBank/DDBJ whole genome shotgun (WGS) entry which is preliminary data.</text>
</comment>
<dbReference type="PANTHER" id="PTHR36694">
    <property type="entry name" value="PASIFLORA 1, ISOFORM A-RELATED"/>
    <property type="match status" value="1"/>
</dbReference>
<dbReference type="EMBL" id="CAXLJM020000034">
    <property type="protein sequence ID" value="CAL8102530.1"/>
    <property type="molecule type" value="Genomic_DNA"/>
</dbReference>
<evidence type="ECO:0000313" key="3">
    <source>
        <dbReference type="EMBL" id="CAL8102530.1"/>
    </source>
</evidence>
<reference evidence="3 4" key="1">
    <citation type="submission" date="2024-08" db="EMBL/GenBank/DDBJ databases">
        <authorList>
            <person name="Cucini C."/>
            <person name="Frati F."/>
        </authorList>
    </citation>
    <scope>NUCLEOTIDE SEQUENCE [LARGE SCALE GENOMIC DNA]</scope>
</reference>
<gene>
    <name evidence="3" type="ORF">ODALV1_LOCUS11171</name>
</gene>
<feature type="transmembrane region" description="Helical" evidence="2">
    <location>
        <begin position="18"/>
        <end position="41"/>
    </location>
</feature>
<proteinExistence type="predicted"/>
<evidence type="ECO:0008006" key="5">
    <source>
        <dbReference type="Google" id="ProtNLM"/>
    </source>
</evidence>
<keyword evidence="2" id="KW-1133">Transmembrane helix</keyword>
<evidence type="ECO:0000256" key="2">
    <source>
        <dbReference type="SAM" id="Phobius"/>
    </source>
</evidence>
<protein>
    <recommendedName>
        <fullName evidence="5">Transmembrane protein</fullName>
    </recommendedName>
</protein>
<organism evidence="3 4">
    <name type="scientific">Orchesella dallaii</name>
    <dbReference type="NCBI Taxonomy" id="48710"/>
    <lineage>
        <taxon>Eukaryota</taxon>
        <taxon>Metazoa</taxon>
        <taxon>Ecdysozoa</taxon>
        <taxon>Arthropoda</taxon>
        <taxon>Hexapoda</taxon>
        <taxon>Collembola</taxon>
        <taxon>Entomobryomorpha</taxon>
        <taxon>Entomobryoidea</taxon>
        <taxon>Orchesellidae</taxon>
        <taxon>Orchesellinae</taxon>
        <taxon>Orchesella</taxon>
    </lineage>
</organism>
<feature type="transmembrane region" description="Helical" evidence="2">
    <location>
        <begin position="135"/>
        <end position="156"/>
    </location>
</feature>
<feature type="transmembrane region" description="Helical" evidence="2">
    <location>
        <begin position="93"/>
        <end position="115"/>
    </location>
</feature>
<accession>A0ABP1QHM4</accession>
<dbReference type="PANTHER" id="PTHR36694:SF11">
    <property type="entry name" value="LP21121P-RELATED"/>
    <property type="match status" value="1"/>
</dbReference>
<evidence type="ECO:0000313" key="4">
    <source>
        <dbReference type="Proteomes" id="UP001642540"/>
    </source>
</evidence>
<evidence type="ECO:0000256" key="1">
    <source>
        <dbReference type="SAM" id="MobiDB-lite"/>
    </source>
</evidence>
<keyword evidence="2" id="KW-0812">Transmembrane</keyword>
<feature type="transmembrane region" description="Helical" evidence="2">
    <location>
        <begin position="61"/>
        <end position="81"/>
    </location>
</feature>